<keyword evidence="4" id="KW-0472">Membrane</keyword>
<name>A0A1W6P124_9RHOB</name>
<sequence>MAGAIVAGLIVAGGPAAALTIGVIPGMIADSIEAAAEVARAEGMDVEVVEFLDWTTPNVALDAGDLDMNYFQHLPFLGDVNTATGFTLQAIDIGVLSRLGLYSNRYDSLDAIPDGAQVGLASDPTNQGRGLRLLESAGLITLGKDGYDVTPDDVVGNPRNLRFVEVDGPQLIRAMDDLDLVQAYPSLLVNAGLPEKAVAPLVLSPADEDLFAMRFVTRADNTDDADVRRFIEIFHTADAVRAAVDAAYVGDANLYAFSWLNAAE</sequence>
<evidence type="ECO:0000256" key="3">
    <source>
        <dbReference type="ARBA" id="ARBA00022729"/>
    </source>
</evidence>
<dbReference type="InterPro" id="IPR004872">
    <property type="entry name" value="Lipoprotein_NlpA"/>
</dbReference>
<dbReference type="Pfam" id="PF03180">
    <property type="entry name" value="Lipoprotein_9"/>
    <property type="match status" value="1"/>
</dbReference>
<dbReference type="EMBL" id="CP019937">
    <property type="protein sequence ID" value="ARO15144.1"/>
    <property type="molecule type" value="Genomic_DNA"/>
</dbReference>
<keyword evidence="6 7" id="KW-0449">Lipoprotein</keyword>
<dbReference type="STRING" id="92947.BVG79_01800"/>
<evidence type="ECO:0000256" key="5">
    <source>
        <dbReference type="ARBA" id="ARBA00023139"/>
    </source>
</evidence>
<evidence type="ECO:0000256" key="6">
    <source>
        <dbReference type="ARBA" id="ARBA00023288"/>
    </source>
</evidence>
<proteinExistence type="inferred from homology"/>
<keyword evidence="8" id="KW-1185">Reference proteome</keyword>
<reference evidence="7 8" key="1">
    <citation type="submission" date="2017-02" db="EMBL/GenBank/DDBJ databases">
        <title>Ketogulonicigenium robustum SPU B003 Genome sequencing and assembly.</title>
        <authorList>
            <person name="Li Y."/>
            <person name="Liu L."/>
            <person name="Wang C."/>
            <person name="Zhang M."/>
            <person name="Zhang T."/>
            <person name="Zhang Y."/>
        </authorList>
    </citation>
    <scope>NUCLEOTIDE SEQUENCE [LARGE SCALE GENOMIC DNA]</scope>
    <source>
        <strain evidence="7 8">SPU_B003</strain>
    </source>
</reference>
<dbReference type="Proteomes" id="UP000242447">
    <property type="component" value="Chromosome"/>
</dbReference>
<protein>
    <submittedName>
        <fullName evidence="7">D-methionine binding lipoprotein, ABC-type metal ion transporter</fullName>
    </submittedName>
</protein>
<evidence type="ECO:0000256" key="1">
    <source>
        <dbReference type="ARBA" id="ARBA00004635"/>
    </source>
</evidence>
<dbReference type="KEGG" id="kro:BVG79_01800"/>
<comment type="similarity">
    <text evidence="2">Belongs to the NlpA lipoprotein family.</text>
</comment>
<dbReference type="AlphaFoldDB" id="A0A1W6P124"/>
<organism evidence="7 8">
    <name type="scientific">Ketogulonicigenium robustum</name>
    <dbReference type="NCBI Taxonomy" id="92947"/>
    <lineage>
        <taxon>Bacteria</taxon>
        <taxon>Pseudomonadati</taxon>
        <taxon>Pseudomonadota</taxon>
        <taxon>Alphaproteobacteria</taxon>
        <taxon>Rhodobacterales</taxon>
        <taxon>Roseobacteraceae</taxon>
        <taxon>Ketogulonicigenium</taxon>
    </lineage>
</organism>
<keyword evidence="5" id="KW-0564">Palmitate</keyword>
<dbReference type="PANTHER" id="PTHR30429:SF1">
    <property type="entry name" value="D-METHIONINE-BINDING LIPOPROTEIN METQ-RELATED"/>
    <property type="match status" value="1"/>
</dbReference>
<dbReference type="GO" id="GO:0016020">
    <property type="term" value="C:membrane"/>
    <property type="evidence" value="ECO:0007669"/>
    <property type="project" value="UniProtKB-SubCell"/>
</dbReference>
<dbReference type="PANTHER" id="PTHR30429">
    <property type="entry name" value="D-METHIONINE-BINDING LIPOPROTEIN METQ"/>
    <property type="match status" value="1"/>
</dbReference>
<dbReference type="Gene3D" id="3.40.190.10">
    <property type="entry name" value="Periplasmic binding protein-like II"/>
    <property type="match status" value="2"/>
</dbReference>
<evidence type="ECO:0000313" key="7">
    <source>
        <dbReference type="EMBL" id="ARO15144.1"/>
    </source>
</evidence>
<evidence type="ECO:0000256" key="2">
    <source>
        <dbReference type="ARBA" id="ARBA00008973"/>
    </source>
</evidence>
<evidence type="ECO:0000313" key="8">
    <source>
        <dbReference type="Proteomes" id="UP000242447"/>
    </source>
</evidence>
<keyword evidence="3" id="KW-0732">Signal</keyword>
<gene>
    <name evidence="7" type="primary">metQ</name>
    <name evidence="7" type="ORF">BVG79_01800</name>
</gene>
<comment type="subcellular location">
    <subcellularLocation>
        <location evidence="1">Membrane</location>
        <topology evidence="1">Lipid-anchor</topology>
    </subcellularLocation>
</comment>
<accession>A0A1W6P124</accession>
<dbReference type="SUPFAM" id="SSF53850">
    <property type="entry name" value="Periplasmic binding protein-like II"/>
    <property type="match status" value="1"/>
</dbReference>
<evidence type="ECO:0000256" key="4">
    <source>
        <dbReference type="ARBA" id="ARBA00023136"/>
    </source>
</evidence>